<evidence type="ECO:0000256" key="1">
    <source>
        <dbReference type="SAM" id="MobiDB-lite"/>
    </source>
</evidence>
<dbReference type="AlphaFoldDB" id="A0AAW2XQZ6"/>
<gene>
    <name evidence="2" type="ORF">Slati_0978900</name>
</gene>
<reference evidence="2" key="1">
    <citation type="submission" date="2020-06" db="EMBL/GenBank/DDBJ databases">
        <authorList>
            <person name="Li T."/>
            <person name="Hu X."/>
            <person name="Zhang T."/>
            <person name="Song X."/>
            <person name="Zhang H."/>
            <person name="Dai N."/>
            <person name="Sheng W."/>
            <person name="Hou X."/>
            <person name="Wei L."/>
        </authorList>
    </citation>
    <scope>NUCLEOTIDE SEQUENCE</scope>
    <source>
        <strain evidence="2">KEN1</strain>
        <tissue evidence="2">Leaf</tissue>
    </source>
</reference>
<proteinExistence type="predicted"/>
<sequence length="50" mass="5648">MSTGRVKETAIEEVMVDLVGSSRKEKSLQPLATSPTMEVRTRRKGIMQRK</sequence>
<dbReference type="EMBL" id="JACGWN010000003">
    <property type="protein sequence ID" value="KAL0456397.1"/>
    <property type="molecule type" value="Genomic_DNA"/>
</dbReference>
<protein>
    <submittedName>
        <fullName evidence="2">Uncharacterized protein</fullName>
    </submittedName>
</protein>
<reference evidence="2" key="2">
    <citation type="journal article" date="2024" name="Plant">
        <title>Genomic evolution and insights into agronomic trait innovations of Sesamum species.</title>
        <authorList>
            <person name="Miao H."/>
            <person name="Wang L."/>
            <person name="Qu L."/>
            <person name="Liu H."/>
            <person name="Sun Y."/>
            <person name="Le M."/>
            <person name="Wang Q."/>
            <person name="Wei S."/>
            <person name="Zheng Y."/>
            <person name="Lin W."/>
            <person name="Duan Y."/>
            <person name="Cao H."/>
            <person name="Xiong S."/>
            <person name="Wang X."/>
            <person name="Wei L."/>
            <person name="Li C."/>
            <person name="Ma Q."/>
            <person name="Ju M."/>
            <person name="Zhao R."/>
            <person name="Li G."/>
            <person name="Mu C."/>
            <person name="Tian Q."/>
            <person name="Mei H."/>
            <person name="Zhang T."/>
            <person name="Gao T."/>
            <person name="Zhang H."/>
        </authorList>
    </citation>
    <scope>NUCLEOTIDE SEQUENCE</scope>
    <source>
        <strain evidence="2">KEN1</strain>
    </source>
</reference>
<name>A0AAW2XQZ6_9LAMI</name>
<organism evidence="2">
    <name type="scientific">Sesamum latifolium</name>
    <dbReference type="NCBI Taxonomy" id="2727402"/>
    <lineage>
        <taxon>Eukaryota</taxon>
        <taxon>Viridiplantae</taxon>
        <taxon>Streptophyta</taxon>
        <taxon>Embryophyta</taxon>
        <taxon>Tracheophyta</taxon>
        <taxon>Spermatophyta</taxon>
        <taxon>Magnoliopsida</taxon>
        <taxon>eudicotyledons</taxon>
        <taxon>Gunneridae</taxon>
        <taxon>Pentapetalae</taxon>
        <taxon>asterids</taxon>
        <taxon>lamiids</taxon>
        <taxon>Lamiales</taxon>
        <taxon>Pedaliaceae</taxon>
        <taxon>Sesamum</taxon>
    </lineage>
</organism>
<accession>A0AAW2XQZ6</accession>
<evidence type="ECO:0000313" key="2">
    <source>
        <dbReference type="EMBL" id="KAL0456397.1"/>
    </source>
</evidence>
<feature type="compositionally biased region" description="Basic residues" evidence="1">
    <location>
        <begin position="41"/>
        <end position="50"/>
    </location>
</feature>
<comment type="caution">
    <text evidence="2">The sequence shown here is derived from an EMBL/GenBank/DDBJ whole genome shotgun (WGS) entry which is preliminary data.</text>
</comment>
<feature type="region of interest" description="Disordered" evidence="1">
    <location>
        <begin position="28"/>
        <end position="50"/>
    </location>
</feature>